<name>A0A5B9W409_9BACT</name>
<dbReference type="AlphaFoldDB" id="A0A5B9W409"/>
<accession>A0A5B9W409</accession>
<organism evidence="2 3">
    <name type="scientific">Aquisphaera giovannonii</name>
    <dbReference type="NCBI Taxonomy" id="406548"/>
    <lineage>
        <taxon>Bacteria</taxon>
        <taxon>Pseudomonadati</taxon>
        <taxon>Planctomycetota</taxon>
        <taxon>Planctomycetia</taxon>
        <taxon>Isosphaerales</taxon>
        <taxon>Isosphaeraceae</taxon>
        <taxon>Aquisphaera</taxon>
    </lineage>
</organism>
<dbReference type="KEGG" id="agv:OJF2_38830"/>
<evidence type="ECO:0000256" key="1">
    <source>
        <dbReference type="SAM" id="MobiDB-lite"/>
    </source>
</evidence>
<evidence type="ECO:0000313" key="3">
    <source>
        <dbReference type="Proteomes" id="UP000324233"/>
    </source>
</evidence>
<sequence length="59" mass="6497">MHRAPLRPAPVSSPACVSNVPASQAHALERRHLLDRQQRAFQGTHAIPRGDATRRRPPG</sequence>
<evidence type="ECO:0000313" key="2">
    <source>
        <dbReference type="EMBL" id="QEH35332.1"/>
    </source>
</evidence>
<keyword evidence="3" id="KW-1185">Reference proteome</keyword>
<dbReference type="Proteomes" id="UP000324233">
    <property type="component" value="Chromosome"/>
</dbReference>
<gene>
    <name evidence="2" type="ORF">OJF2_38830</name>
</gene>
<dbReference type="EMBL" id="CP042997">
    <property type="protein sequence ID" value="QEH35332.1"/>
    <property type="molecule type" value="Genomic_DNA"/>
</dbReference>
<dbReference type="RefSeq" id="WP_148595149.1">
    <property type="nucleotide sequence ID" value="NZ_CP042997.1"/>
</dbReference>
<feature type="region of interest" description="Disordered" evidence="1">
    <location>
        <begin position="39"/>
        <end position="59"/>
    </location>
</feature>
<protein>
    <submittedName>
        <fullName evidence="2">Uncharacterized protein</fullName>
    </submittedName>
</protein>
<proteinExistence type="predicted"/>
<reference evidence="2 3" key="1">
    <citation type="submission" date="2019-08" db="EMBL/GenBank/DDBJ databases">
        <title>Deep-cultivation of Planctomycetes and their phenomic and genomic characterization uncovers novel biology.</title>
        <authorList>
            <person name="Wiegand S."/>
            <person name="Jogler M."/>
            <person name="Boedeker C."/>
            <person name="Pinto D."/>
            <person name="Vollmers J."/>
            <person name="Rivas-Marin E."/>
            <person name="Kohn T."/>
            <person name="Peeters S.H."/>
            <person name="Heuer A."/>
            <person name="Rast P."/>
            <person name="Oberbeckmann S."/>
            <person name="Bunk B."/>
            <person name="Jeske O."/>
            <person name="Meyerdierks A."/>
            <person name="Storesund J.E."/>
            <person name="Kallscheuer N."/>
            <person name="Luecker S."/>
            <person name="Lage O.M."/>
            <person name="Pohl T."/>
            <person name="Merkel B.J."/>
            <person name="Hornburger P."/>
            <person name="Mueller R.-W."/>
            <person name="Bruemmer F."/>
            <person name="Labrenz M."/>
            <person name="Spormann A.M."/>
            <person name="Op den Camp H."/>
            <person name="Overmann J."/>
            <person name="Amann R."/>
            <person name="Jetten M.S.M."/>
            <person name="Mascher T."/>
            <person name="Medema M.H."/>
            <person name="Devos D.P."/>
            <person name="Kaster A.-K."/>
            <person name="Ovreas L."/>
            <person name="Rohde M."/>
            <person name="Galperin M.Y."/>
            <person name="Jogler C."/>
        </authorList>
    </citation>
    <scope>NUCLEOTIDE SEQUENCE [LARGE SCALE GENOMIC DNA]</scope>
    <source>
        <strain evidence="2 3">OJF2</strain>
    </source>
</reference>